<feature type="region of interest" description="Disordered" evidence="1">
    <location>
        <begin position="78"/>
        <end position="174"/>
    </location>
</feature>
<organism evidence="2 3">
    <name type="scientific">Nocardia higoensis</name>
    <dbReference type="NCBI Taxonomy" id="228599"/>
    <lineage>
        <taxon>Bacteria</taxon>
        <taxon>Bacillati</taxon>
        <taxon>Actinomycetota</taxon>
        <taxon>Actinomycetes</taxon>
        <taxon>Mycobacteriales</taxon>
        <taxon>Nocardiaceae</taxon>
        <taxon>Nocardia</taxon>
    </lineage>
</organism>
<keyword evidence="3" id="KW-1185">Reference proteome</keyword>
<feature type="compositionally biased region" description="Basic and acidic residues" evidence="1">
    <location>
        <begin position="121"/>
        <end position="134"/>
    </location>
</feature>
<gene>
    <name evidence="2" type="ORF">IU449_27770</name>
</gene>
<comment type="caution">
    <text evidence="2">The sequence shown here is derived from an EMBL/GenBank/DDBJ whole genome shotgun (WGS) entry which is preliminary data.</text>
</comment>
<feature type="compositionally biased region" description="Basic and acidic residues" evidence="1">
    <location>
        <begin position="86"/>
        <end position="104"/>
    </location>
</feature>
<dbReference type="EMBL" id="JADLQN010000012">
    <property type="protein sequence ID" value="MBF6358301.1"/>
    <property type="molecule type" value="Genomic_DNA"/>
</dbReference>
<reference evidence="2 3" key="1">
    <citation type="submission" date="2020-10" db="EMBL/GenBank/DDBJ databases">
        <title>Identification of Nocardia species via Next-generation sequencing and recognition of intraspecies genetic diversity.</title>
        <authorList>
            <person name="Li P."/>
            <person name="Li P."/>
            <person name="Lu B."/>
        </authorList>
    </citation>
    <scope>NUCLEOTIDE SEQUENCE [LARGE SCALE GENOMIC DNA]</scope>
    <source>
        <strain evidence="2 3">BJ06-0143</strain>
    </source>
</reference>
<proteinExistence type="predicted"/>
<protein>
    <submittedName>
        <fullName evidence="2">Uncharacterized protein</fullName>
    </submittedName>
</protein>
<evidence type="ECO:0000313" key="3">
    <source>
        <dbReference type="Proteomes" id="UP000707731"/>
    </source>
</evidence>
<accession>A0ABS0DIL5</accession>
<evidence type="ECO:0000256" key="1">
    <source>
        <dbReference type="SAM" id="MobiDB-lite"/>
    </source>
</evidence>
<dbReference type="Proteomes" id="UP000707731">
    <property type="component" value="Unassembled WGS sequence"/>
</dbReference>
<name>A0ABS0DIL5_9NOCA</name>
<sequence length="174" mass="19865">MPENHDQFIDMLWRFFIAADEPPMRKIAQVINELPEDQQKGSANHETVRRTLLALTLPQWETVEVIFLALCQIADVDPDDVEPDEDNYRGRDWEPPRSHRDELHRRHRLARSGWLPPMPRTRTEKARQEAKEAAEAAAAFGRSRKSTVDDDPWGTAPATGSFGAGRGVDEEPPF</sequence>
<evidence type="ECO:0000313" key="2">
    <source>
        <dbReference type="EMBL" id="MBF6358301.1"/>
    </source>
</evidence>